<feature type="region of interest" description="Disordered" evidence="8">
    <location>
        <begin position="67"/>
        <end position="104"/>
    </location>
</feature>
<evidence type="ECO:0000256" key="1">
    <source>
        <dbReference type="ARBA" id="ARBA00004123"/>
    </source>
</evidence>
<keyword evidence="6" id="KW-0143">Chaperone</keyword>
<dbReference type="InterPro" id="IPR036747">
    <property type="entry name" value="ASF1-like_sf"/>
</dbReference>
<dbReference type="OrthoDB" id="29755at2759"/>
<organism evidence="9 10">
    <name type="scientific">Platysternon megacephalum</name>
    <name type="common">big-headed turtle</name>
    <dbReference type="NCBI Taxonomy" id="55544"/>
    <lineage>
        <taxon>Eukaryota</taxon>
        <taxon>Metazoa</taxon>
        <taxon>Chordata</taxon>
        <taxon>Craniata</taxon>
        <taxon>Vertebrata</taxon>
        <taxon>Euteleostomi</taxon>
        <taxon>Archelosauria</taxon>
        <taxon>Testudinata</taxon>
        <taxon>Testudines</taxon>
        <taxon>Cryptodira</taxon>
        <taxon>Durocryptodira</taxon>
        <taxon>Testudinoidea</taxon>
        <taxon>Platysternidae</taxon>
        <taxon>Platysternon</taxon>
    </lineage>
</organism>
<comment type="caution">
    <text evidence="9">The sequence shown here is derived from an EMBL/GenBank/DDBJ whole genome shotgun (WGS) entry which is preliminary data.</text>
</comment>
<keyword evidence="3" id="KW-0156">Chromatin regulator</keyword>
<evidence type="ECO:0000256" key="6">
    <source>
        <dbReference type="ARBA" id="ARBA00023186"/>
    </source>
</evidence>
<dbReference type="GO" id="GO:0000785">
    <property type="term" value="C:chromatin"/>
    <property type="evidence" value="ECO:0007669"/>
    <property type="project" value="TreeGrafter"/>
</dbReference>
<evidence type="ECO:0000256" key="5">
    <source>
        <dbReference type="ARBA" id="ARBA00023163"/>
    </source>
</evidence>
<evidence type="ECO:0000256" key="7">
    <source>
        <dbReference type="ARBA" id="ARBA00023242"/>
    </source>
</evidence>
<name>A0A4D9EZP6_9SAUR</name>
<dbReference type="GO" id="GO:0042393">
    <property type="term" value="F:histone binding"/>
    <property type="evidence" value="ECO:0007669"/>
    <property type="project" value="TreeGrafter"/>
</dbReference>
<dbReference type="InterPro" id="IPR006818">
    <property type="entry name" value="ASF1-like"/>
</dbReference>
<dbReference type="Proteomes" id="UP000297703">
    <property type="component" value="Unassembled WGS sequence"/>
</dbReference>
<evidence type="ECO:0000256" key="3">
    <source>
        <dbReference type="ARBA" id="ARBA00022853"/>
    </source>
</evidence>
<evidence type="ECO:0000256" key="8">
    <source>
        <dbReference type="SAM" id="MobiDB-lite"/>
    </source>
</evidence>
<dbReference type="GO" id="GO:0005634">
    <property type="term" value="C:nucleus"/>
    <property type="evidence" value="ECO:0007669"/>
    <property type="project" value="UniProtKB-SubCell"/>
</dbReference>
<keyword evidence="5" id="KW-0804">Transcription</keyword>
<dbReference type="EMBL" id="QXTE01000021">
    <property type="protein sequence ID" value="TFK12598.1"/>
    <property type="molecule type" value="Genomic_DNA"/>
</dbReference>
<evidence type="ECO:0000313" key="9">
    <source>
        <dbReference type="EMBL" id="TFK12598.1"/>
    </source>
</evidence>
<evidence type="ECO:0000256" key="2">
    <source>
        <dbReference type="ARBA" id="ARBA00006051"/>
    </source>
</evidence>
<dbReference type="GO" id="GO:0006335">
    <property type="term" value="P:DNA replication-dependent chromatin assembly"/>
    <property type="evidence" value="ECO:0007669"/>
    <property type="project" value="TreeGrafter"/>
</dbReference>
<dbReference type="Gene3D" id="2.60.40.1490">
    <property type="entry name" value="Histone chaperone ASF1-like"/>
    <property type="match status" value="1"/>
</dbReference>
<sequence length="116" mass="12845">MFVFEAEAPNPSLIPESDALREFIRVGYYVNNEYTDPELRENPPLKPDFSQLQRNILASNPCVTRLNINRDGPSDQMEDIENVDPEPEGVLSASCTSAKGPGTALSILPENSMDCM</sequence>
<reference evidence="9 10" key="2">
    <citation type="submission" date="2019-04" db="EMBL/GenBank/DDBJ databases">
        <title>The genome sequence of big-headed turtle.</title>
        <authorList>
            <person name="Gong S."/>
        </authorList>
    </citation>
    <scope>NUCLEOTIDE SEQUENCE [LARGE SCALE GENOMIC DNA]</scope>
    <source>
        <strain evidence="9">DO16091913</strain>
        <tissue evidence="9">Muscle</tissue>
    </source>
</reference>
<dbReference type="SUPFAM" id="SSF101546">
    <property type="entry name" value="ASF1-like"/>
    <property type="match status" value="1"/>
</dbReference>
<dbReference type="PANTHER" id="PTHR12040:SF22">
    <property type="entry name" value="HISTONE CHAPERONE ASF1B"/>
    <property type="match status" value="1"/>
</dbReference>
<comment type="similarity">
    <text evidence="2">Belongs to the ASF1 family.</text>
</comment>
<accession>A0A4D9EZP6</accession>
<dbReference type="STRING" id="55544.A0A4D9EZP6"/>
<dbReference type="Pfam" id="PF04729">
    <property type="entry name" value="ASF1_hist_chap"/>
    <property type="match status" value="1"/>
</dbReference>
<comment type="subcellular location">
    <subcellularLocation>
        <location evidence="1">Nucleus</location>
    </subcellularLocation>
</comment>
<evidence type="ECO:0000256" key="4">
    <source>
        <dbReference type="ARBA" id="ARBA00023015"/>
    </source>
</evidence>
<keyword evidence="10" id="KW-1185">Reference proteome</keyword>
<proteinExistence type="inferred from homology"/>
<keyword evidence="4" id="KW-0805">Transcription regulation</keyword>
<feature type="compositionally biased region" description="Acidic residues" evidence="8">
    <location>
        <begin position="76"/>
        <end position="87"/>
    </location>
</feature>
<dbReference type="PANTHER" id="PTHR12040">
    <property type="entry name" value="ANTI-SILENCING PROTEIN 1"/>
    <property type="match status" value="1"/>
</dbReference>
<reference evidence="9 10" key="1">
    <citation type="submission" date="2019-04" db="EMBL/GenBank/DDBJ databases">
        <title>Draft genome of the big-headed turtle Platysternon megacephalum.</title>
        <authorList>
            <person name="Gong S."/>
        </authorList>
    </citation>
    <scope>NUCLEOTIDE SEQUENCE [LARGE SCALE GENOMIC DNA]</scope>
    <source>
        <strain evidence="9">DO16091913</strain>
        <tissue evidence="9">Muscle</tissue>
    </source>
</reference>
<evidence type="ECO:0000313" key="10">
    <source>
        <dbReference type="Proteomes" id="UP000297703"/>
    </source>
</evidence>
<protein>
    <submittedName>
        <fullName evidence="9">Histone chaperone asf1b-B</fullName>
    </submittedName>
</protein>
<keyword evidence="7" id="KW-0539">Nucleus</keyword>
<gene>
    <name evidence="9" type="ORF">DR999_PMT04176</name>
</gene>
<dbReference type="AlphaFoldDB" id="A0A4D9EZP6"/>